<reference evidence="1" key="1">
    <citation type="submission" date="2020-11" db="EMBL/GenBank/DDBJ databases">
        <authorList>
            <person name="Davenport K.M."/>
            <person name="Bickhart D.M."/>
            <person name="Smith T.P.L."/>
            <person name="Murdoch B.M."/>
            <person name="Rosen B.D."/>
        </authorList>
    </citation>
    <scope>NUCLEOTIDE SEQUENCE [LARGE SCALE GENOMIC DNA]</scope>
    <source>
        <strain evidence="1">OAR_USU_Benz2616</strain>
    </source>
</reference>
<sequence length="401" mass="44640">MILRPMQLGFSTWLAGGSREEEHCLRTWANHVYRPAESGGGCPSSFPPPSAGTCQRHQGKKSLSQEVHLWTPMKLLALLSLLILMLQEAGTAPLSKEERGEEQPYGEGDSYAILHLGDYVLSLDNYEEVIDPSNYDELTDYGDQLPQVKGTSLASLTRTRFTQSTEAARTLPSNPTTARPPTLGLLAAPANHGLPTCLICVCLGSSVYCDDADLENIPPLPQTTAYLYARFNRISHIRAGDFKGLTKLKRIDLSGNSISSIDDKALRLLPALRDLILSENKLVALPALPTSIEVLDVRMNRLQSSGIQPEAFRALEKLQFLYLADNLLDAIPWPLPLSLRSLHLQNNMIETMQRDAFCDAEEHRYTRRQLEDIRLDGNPINLSRFPSAYFCLPRLPTGRFV</sequence>
<evidence type="ECO:0000313" key="1">
    <source>
        <dbReference type="Ensembl" id="ENSOARP00020004905.2"/>
    </source>
</evidence>
<reference evidence="1" key="2">
    <citation type="submission" date="2025-08" db="UniProtKB">
        <authorList>
            <consortium name="Ensembl"/>
        </authorList>
    </citation>
    <scope>IDENTIFICATION</scope>
</reference>
<proteinExistence type="predicted"/>
<accession>A0AC11AUF8</accession>
<protein>
    <submittedName>
        <fullName evidence="1">Opticin</fullName>
    </submittedName>
</protein>
<gene>
    <name evidence="1" type="primary">OPTC</name>
</gene>
<name>A0AC11AUF8_SHEEP</name>
<reference evidence="1" key="3">
    <citation type="submission" date="2025-09" db="UniProtKB">
        <authorList>
            <consortium name="Ensembl"/>
        </authorList>
    </citation>
    <scope>IDENTIFICATION</scope>
</reference>
<organism evidence="1">
    <name type="scientific">Ovis aries</name>
    <name type="common">Sheep</name>
    <dbReference type="NCBI Taxonomy" id="9940"/>
    <lineage>
        <taxon>Eukaryota</taxon>
        <taxon>Metazoa</taxon>
        <taxon>Chordata</taxon>
        <taxon>Craniata</taxon>
        <taxon>Vertebrata</taxon>
        <taxon>Euteleostomi</taxon>
        <taxon>Mammalia</taxon>
        <taxon>Eutheria</taxon>
        <taxon>Laurasiatheria</taxon>
        <taxon>Artiodactyla</taxon>
        <taxon>Ruminantia</taxon>
        <taxon>Pecora</taxon>
        <taxon>Bovidae</taxon>
        <taxon>Caprinae</taxon>
        <taxon>Ovis</taxon>
    </lineage>
</organism>
<dbReference type="Ensembl" id="ENSOART00020005950.2">
    <property type="protein sequence ID" value="ENSOARP00020004905.2"/>
    <property type="gene ID" value="ENSOARG00020003879.2"/>
</dbReference>